<comment type="caution">
    <text evidence="1">The sequence shown here is derived from an EMBL/GenBank/DDBJ whole genome shotgun (WGS) entry which is preliminary data.</text>
</comment>
<accession>A0A2A2G557</accession>
<evidence type="ECO:0008006" key="3">
    <source>
        <dbReference type="Google" id="ProtNLM"/>
    </source>
</evidence>
<gene>
    <name evidence="1" type="ORF">CK503_14870</name>
</gene>
<dbReference type="AlphaFoldDB" id="A0A2A2G557"/>
<evidence type="ECO:0000313" key="2">
    <source>
        <dbReference type="Proteomes" id="UP000218831"/>
    </source>
</evidence>
<sequence>MQQYDYIIAGAGASGLSLAWKMLHSPLSKKKVLILDQSLSPSHDKTWCFWDAEAPPFADLIYRKWTKAEISIFGTRSIEHLNNYTYYCLRSVDFQNHILNQLTDHSHFDLLEAPVKELSFDGSNPTLHTDTNTFKADYIFQSCFNPWDNTNSQPRYPLLQHFLGWEITTSKPVFDDSFFTLMDFDKTFESGIAFIYLLPWSKNSALIEYTIFSNTLLEKKKYEEKVSLYLSNRFKLKPVDYSIKRKEFGKIPMEDRPHKPWYKPGILNLGTVGGVTKPSTGYTFKRIQKQTDQIVENLLSGRDLQPQPPSKKRFKAYDLWLLHIIDRHPKDALQIFNHLFKNNSLDDVFRFLAEESSIQDDLKIMSSVPHAPFLRAIWKTRSRLREI</sequence>
<reference evidence="1 2" key="1">
    <citation type="submission" date="2017-08" db="EMBL/GenBank/DDBJ databases">
        <title>Aliifodinibius alkalisoli sp. nov., isolated from saline alkaline soil.</title>
        <authorList>
            <person name="Liu D."/>
            <person name="Zhang G."/>
        </authorList>
    </citation>
    <scope>NUCLEOTIDE SEQUENCE [LARGE SCALE GENOMIC DNA]</scope>
    <source>
        <strain evidence="1 2">WN023</strain>
    </source>
</reference>
<dbReference type="EMBL" id="NSKE01000013">
    <property type="protein sequence ID" value="PAU92771.1"/>
    <property type="molecule type" value="Genomic_DNA"/>
</dbReference>
<dbReference type="OrthoDB" id="24355at2"/>
<keyword evidence="2" id="KW-1185">Reference proteome</keyword>
<dbReference type="InterPro" id="IPR036188">
    <property type="entry name" value="FAD/NAD-bd_sf"/>
</dbReference>
<evidence type="ECO:0000313" key="1">
    <source>
        <dbReference type="EMBL" id="PAU92771.1"/>
    </source>
</evidence>
<dbReference type="Proteomes" id="UP000218831">
    <property type="component" value="Unassembled WGS sequence"/>
</dbReference>
<protein>
    <recommendedName>
        <fullName evidence="3">Lycopene cyclase</fullName>
    </recommendedName>
</protein>
<dbReference type="Pfam" id="PF05834">
    <property type="entry name" value="Lycopene_cycl"/>
    <property type="match status" value="1"/>
</dbReference>
<dbReference type="RefSeq" id="WP_095607624.1">
    <property type="nucleotide sequence ID" value="NZ_NSKE01000013.1"/>
</dbReference>
<proteinExistence type="predicted"/>
<dbReference type="Gene3D" id="3.50.50.60">
    <property type="entry name" value="FAD/NAD(P)-binding domain"/>
    <property type="match status" value="1"/>
</dbReference>
<organism evidence="1 2">
    <name type="scientific">Fodinibius salipaludis</name>
    <dbReference type="NCBI Taxonomy" id="2032627"/>
    <lineage>
        <taxon>Bacteria</taxon>
        <taxon>Pseudomonadati</taxon>
        <taxon>Balneolota</taxon>
        <taxon>Balneolia</taxon>
        <taxon>Balneolales</taxon>
        <taxon>Balneolaceae</taxon>
        <taxon>Fodinibius</taxon>
    </lineage>
</organism>
<dbReference type="SUPFAM" id="SSF51905">
    <property type="entry name" value="FAD/NAD(P)-binding domain"/>
    <property type="match status" value="1"/>
</dbReference>
<name>A0A2A2G557_9BACT</name>